<organism evidence="3 4">
    <name type="scientific">Carnegiea gigantea</name>
    <dbReference type="NCBI Taxonomy" id="171969"/>
    <lineage>
        <taxon>Eukaryota</taxon>
        <taxon>Viridiplantae</taxon>
        <taxon>Streptophyta</taxon>
        <taxon>Embryophyta</taxon>
        <taxon>Tracheophyta</taxon>
        <taxon>Spermatophyta</taxon>
        <taxon>Magnoliopsida</taxon>
        <taxon>eudicotyledons</taxon>
        <taxon>Gunneridae</taxon>
        <taxon>Pentapetalae</taxon>
        <taxon>Caryophyllales</taxon>
        <taxon>Cactineae</taxon>
        <taxon>Cactaceae</taxon>
        <taxon>Cactoideae</taxon>
        <taxon>Echinocereeae</taxon>
        <taxon>Carnegiea</taxon>
    </lineage>
</organism>
<keyword evidence="2" id="KW-0732">Signal</keyword>
<evidence type="ECO:0000256" key="1">
    <source>
        <dbReference type="SAM" id="Phobius"/>
    </source>
</evidence>
<protein>
    <submittedName>
        <fullName evidence="3">Uncharacterized protein</fullName>
    </submittedName>
</protein>
<gene>
    <name evidence="3" type="ORF">Cgig2_025675</name>
</gene>
<keyword evidence="1" id="KW-1133">Transmembrane helix</keyword>
<reference evidence="3" key="1">
    <citation type="submission" date="2022-04" db="EMBL/GenBank/DDBJ databases">
        <title>Carnegiea gigantea Genome sequencing and assembly v2.</title>
        <authorList>
            <person name="Copetti D."/>
            <person name="Sanderson M.J."/>
            <person name="Burquez A."/>
            <person name="Wojciechowski M.F."/>
        </authorList>
    </citation>
    <scope>NUCLEOTIDE SEQUENCE</scope>
    <source>
        <strain evidence="3">SGP5-SGP5p</strain>
        <tissue evidence="3">Aerial part</tissue>
    </source>
</reference>
<evidence type="ECO:0000313" key="4">
    <source>
        <dbReference type="Proteomes" id="UP001153076"/>
    </source>
</evidence>
<keyword evidence="1" id="KW-0472">Membrane</keyword>
<dbReference type="AlphaFoldDB" id="A0A9Q1Q6Q8"/>
<feature type="chain" id="PRO_5040342325" evidence="2">
    <location>
        <begin position="18"/>
        <end position="222"/>
    </location>
</feature>
<keyword evidence="4" id="KW-1185">Reference proteome</keyword>
<sequence length="222" mass="24647">MAMASARFFALFPLALHSPLSSLHLFSRHAIRPSPHLILSPPISPSRLLPSLRSSHLSSLHSQSQPLKWGVTPPSFPESHGASDSSGAYHSWPEWLEFVNCVSSSGYCSRSVDASEFVGELNTEFLRIANGCLHFARDYPDVLSLPREDVKVVVDDGTQFLFKDALTIRRRMKSFLACGLNDVGLVFVLFFLSFHSLVWVMVVVTLFFGSLPCAFLLHLAEV</sequence>
<feature type="signal peptide" evidence="2">
    <location>
        <begin position="1"/>
        <end position="17"/>
    </location>
</feature>
<keyword evidence="1" id="KW-0812">Transmembrane</keyword>
<name>A0A9Q1Q6Q8_9CARY</name>
<dbReference type="EMBL" id="JAKOGI010000733">
    <property type="protein sequence ID" value="KAJ8430993.1"/>
    <property type="molecule type" value="Genomic_DNA"/>
</dbReference>
<evidence type="ECO:0000313" key="3">
    <source>
        <dbReference type="EMBL" id="KAJ8430993.1"/>
    </source>
</evidence>
<evidence type="ECO:0000256" key="2">
    <source>
        <dbReference type="SAM" id="SignalP"/>
    </source>
</evidence>
<feature type="transmembrane region" description="Helical" evidence="1">
    <location>
        <begin position="198"/>
        <end position="220"/>
    </location>
</feature>
<dbReference type="Proteomes" id="UP001153076">
    <property type="component" value="Unassembled WGS sequence"/>
</dbReference>
<accession>A0A9Q1Q6Q8</accession>
<proteinExistence type="predicted"/>
<comment type="caution">
    <text evidence="3">The sequence shown here is derived from an EMBL/GenBank/DDBJ whole genome shotgun (WGS) entry which is preliminary data.</text>
</comment>
<feature type="transmembrane region" description="Helical" evidence="1">
    <location>
        <begin position="174"/>
        <end position="192"/>
    </location>
</feature>